<dbReference type="EMBL" id="FOZL01000002">
    <property type="protein sequence ID" value="SFS20888.1"/>
    <property type="molecule type" value="Genomic_DNA"/>
</dbReference>
<feature type="binding site" evidence="7">
    <location>
        <position position="14"/>
    </location>
    <ligand>
        <name>Zn(2+)</name>
        <dbReference type="ChEBI" id="CHEBI:29105"/>
    </ligand>
</feature>
<evidence type="ECO:0000256" key="3">
    <source>
        <dbReference type="ARBA" id="ARBA00018141"/>
    </source>
</evidence>
<sequence length="126" mass="14727">MFEVTVEAGFSSGHYLRNYRGKCENPHGHNYKVYVTLIGEKLDDTGLLLDFKLLKQVMRPTVEYLDHRMINELEPFVTELNPSAENLAKYFFDQTSTQLHEMTNGRVRVKDCTIYETDTSFARYYA</sequence>
<keyword evidence="5" id="KW-0456">Lyase</keyword>
<dbReference type="Pfam" id="PF01242">
    <property type="entry name" value="PTPS"/>
    <property type="match status" value="1"/>
</dbReference>
<dbReference type="AlphaFoldDB" id="A0A1I6MZ95"/>
<feature type="active site" description="Proton acceptor" evidence="6">
    <location>
        <position position="23"/>
    </location>
</feature>
<keyword evidence="9" id="KW-1185">Reference proteome</keyword>
<accession>A0A1I6MZ95</accession>
<dbReference type="InterPro" id="IPR007115">
    <property type="entry name" value="6-PTP_synth/QueD"/>
</dbReference>
<dbReference type="Proteomes" id="UP000199024">
    <property type="component" value="Unassembled WGS sequence"/>
</dbReference>
<name>A0A1I6MZ95_9BACT</name>
<dbReference type="GO" id="GO:0008616">
    <property type="term" value="P:tRNA queuosine(34) biosynthetic process"/>
    <property type="evidence" value="ECO:0007669"/>
    <property type="project" value="UniProtKB-KW"/>
</dbReference>
<evidence type="ECO:0000256" key="2">
    <source>
        <dbReference type="ARBA" id="ARBA00008900"/>
    </source>
</evidence>
<feature type="binding site" evidence="7">
    <location>
        <position position="29"/>
    </location>
    <ligand>
        <name>Zn(2+)</name>
        <dbReference type="ChEBI" id="CHEBI:29105"/>
    </ligand>
</feature>
<dbReference type="InterPro" id="IPR038418">
    <property type="entry name" value="6-PTP_synth/QueD_sf"/>
</dbReference>
<dbReference type="GO" id="GO:0046872">
    <property type="term" value="F:metal ion binding"/>
    <property type="evidence" value="ECO:0007669"/>
    <property type="project" value="UniProtKB-KW"/>
</dbReference>
<dbReference type="GO" id="GO:0070497">
    <property type="term" value="F:6-carboxytetrahydropterin synthase activity"/>
    <property type="evidence" value="ECO:0007669"/>
    <property type="project" value="UniProtKB-EC"/>
</dbReference>
<comment type="pathway">
    <text evidence="1 5">Purine metabolism; 7-cyano-7-deazaguanine biosynthesis.</text>
</comment>
<evidence type="ECO:0000256" key="6">
    <source>
        <dbReference type="PIRSR" id="PIRSR006113-1"/>
    </source>
</evidence>
<evidence type="ECO:0000256" key="1">
    <source>
        <dbReference type="ARBA" id="ARBA00005061"/>
    </source>
</evidence>
<evidence type="ECO:0000256" key="5">
    <source>
        <dbReference type="PIRNR" id="PIRNR006113"/>
    </source>
</evidence>
<comment type="catalytic activity">
    <reaction evidence="4 5">
        <text>7,8-dihydroneopterin 3'-triphosphate + H2O = 6-carboxy-5,6,7,8-tetrahydropterin + triphosphate + acetaldehyde + 2 H(+)</text>
        <dbReference type="Rhea" id="RHEA:27966"/>
        <dbReference type="ChEBI" id="CHEBI:15343"/>
        <dbReference type="ChEBI" id="CHEBI:15377"/>
        <dbReference type="ChEBI" id="CHEBI:15378"/>
        <dbReference type="ChEBI" id="CHEBI:18036"/>
        <dbReference type="ChEBI" id="CHEBI:58462"/>
        <dbReference type="ChEBI" id="CHEBI:61032"/>
        <dbReference type="EC" id="4.1.2.50"/>
    </reaction>
</comment>
<dbReference type="NCBIfam" id="TIGR03367">
    <property type="entry name" value="queuosine_QueD"/>
    <property type="match status" value="1"/>
</dbReference>
<evidence type="ECO:0000256" key="7">
    <source>
        <dbReference type="PIRSR" id="PIRSR006113-2"/>
    </source>
</evidence>
<evidence type="ECO:0000313" key="9">
    <source>
        <dbReference type="Proteomes" id="UP000199024"/>
    </source>
</evidence>
<proteinExistence type="inferred from homology"/>
<dbReference type="RefSeq" id="WP_089842931.1">
    <property type="nucleotide sequence ID" value="NZ_FOZL01000002.1"/>
</dbReference>
<evidence type="ECO:0000313" key="8">
    <source>
        <dbReference type="EMBL" id="SFS20888.1"/>
    </source>
</evidence>
<keyword evidence="5 7" id="KW-0862">Zinc</keyword>
<dbReference type="OrthoDB" id="9804698at2"/>
<dbReference type="Gene3D" id="3.30.479.10">
    <property type="entry name" value="6-pyruvoyl tetrahydropterin synthase/QueD"/>
    <property type="match status" value="1"/>
</dbReference>
<feature type="active site" description="Charge relay system" evidence="6">
    <location>
        <position position="116"/>
    </location>
</feature>
<dbReference type="PANTHER" id="PTHR12589">
    <property type="entry name" value="PYRUVOYL TETRAHYDROBIOPTERIN SYNTHASE"/>
    <property type="match status" value="1"/>
</dbReference>
<dbReference type="UniPathway" id="UPA00391"/>
<evidence type="ECO:0000256" key="4">
    <source>
        <dbReference type="ARBA" id="ARBA00048807"/>
    </source>
</evidence>
<protein>
    <recommendedName>
        <fullName evidence="3 5">6-carboxy-5,6,7,8-tetrahydropterin synthase</fullName>
        <ecNumber evidence="5">4.-.-.-</ecNumber>
    </recommendedName>
</protein>
<keyword evidence="5 7" id="KW-0479">Metal-binding</keyword>
<dbReference type="EC" id="4.-.-.-" evidence="5"/>
<dbReference type="PIRSF" id="PIRSF006113">
    <property type="entry name" value="PTP_synth"/>
    <property type="match status" value="1"/>
</dbReference>
<feature type="binding site" evidence="7">
    <location>
        <position position="27"/>
    </location>
    <ligand>
        <name>Zn(2+)</name>
        <dbReference type="ChEBI" id="CHEBI:29105"/>
    </ligand>
</feature>
<comment type="cofactor">
    <cofactor evidence="5 7">
        <name>Zn(2+)</name>
        <dbReference type="ChEBI" id="CHEBI:29105"/>
    </cofactor>
    <text evidence="5 7">Binds 1 zinc ion per subunit.</text>
</comment>
<gene>
    <name evidence="8" type="ORF">SAMN05421771_3931</name>
</gene>
<keyword evidence="5" id="KW-0671">Queuosine biosynthesis</keyword>
<dbReference type="SUPFAM" id="SSF55620">
    <property type="entry name" value="Tetrahydrobiopterin biosynthesis enzymes-like"/>
    <property type="match status" value="1"/>
</dbReference>
<organism evidence="8 9">
    <name type="scientific">Granulicella pectinivorans</name>
    <dbReference type="NCBI Taxonomy" id="474950"/>
    <lineage>
        <taxon>Bacteria</taxon>
        <taxon>Pseudomonadati</taxon>
        <taxon>Acidobacteriota</taxon>
        <taxon>Terriglobia</taxon>
        <taxon>Terriglobales</taxon>
        <taxon>Acidobacteriaceae</taxon>
        <taxon>Granulicella</taxon>
    </lineage>
</organism>
<feature type="active site" description="Charge relay system" evidence="6">
    <location>
        <position position="67"/>
    </location>
</feature>
<reference evidence="8 9" key="1">
    <citation type="submission" date="2016-10" db="EMBL/GenBank/DDBJ databases">
        <authorList>
            <person name="de Groot N.N."/>
        </authorList>
    </citation>
    <scope>NUCLEOTIDE SEQUENCE [LARGE SCALE GENOMIC DNA]</scope>
    <source>
        <strain evidence="8 9">DSM 21001</strain>
    </source>
</reference>
<dbReference type="STRING" id="474950.SAMN05421771_3931"/>
<dbReference type="PANTHER" id="PTHR12589:SF8">
    <property type="entry name" value="6-CARBOXY-5,6,7,8-TETRAHYDROPTERIN SYNTHASE"/>
    <property type="match status" value="1"/>
</dbReference>
<comment type="similarity">
    <text evidence="2 5">Belongs to the PTPS family. QueD subfamily.</text>
</comment>